<dbReference type="OrthoDB" id="6351300at2759"/>
<name>A0A5B7JF97_PORTR</name>
<accession>A0A5B7JF97</accession>
<reference evidence="2 3" key="1">
    <citation type="submission" date="2019-05" db="EMBL/GenBank/DDBJ databases">
        <title>Another draft genome of Portunus trituberculatus and its Hox gene families provides insights of decapod evolution.</title>
        <authorList>
            <person name="Jeong J.-H."/>
            <person name="Song I."/>
            <person name="Kim S."/>
            <person name="Choi T."/>
            <person name="Kim D."/>
            <person name="Ryu S."/>
            <person name="Kim W."/>
        </authorList>
    </citation>
    <scope>NUCLEOTIDE SEQUENCE [LARGE SCALE GENOMIC DNA]</scope>
    <source>
        <tissue evidence="2">Muscle</tissue>
    </source>
</reference>
<feature type="compositionally biased region" description="Pro residues" evidence="1">
    <location>
        <begin position="49"/>
        <end position="59"/>
    </location>
</feature>
<dbReference type="EMBL" id="VSRR010095156">
    <property type="protein sequence ID" value="MPC93529.1"/>
    <property type="molecule type" value="Genomic_DNA"/>
</dbReference>
<protein>
    <submittedName>
        <fullName evidence="2">Uncharacterized protein</fullName>
    </submittedName>
</protein>
<keyword evidence="3" id="KW-1185">Reference proteome</keyword>
<evidence type="ECO:0000313" key="3">
    <source>
        <dbReference type="Proteomes" id="UP000324222"/>
    </source>
</evidence>
<feature type="region of interest" description="Disordered" evidence="1">
    <location>
        <begin position="36"/>
        <end position="85"/>
    </location>
</feature>
<gene>
    <name evidence="2" type="ORF">E2C01_088663</name>
</gene>
<organism evidence="2 3">
    <name type="scientific">Portunus trituberculatus</name>
    <name type="common">Swimming crab</name>
    <name type="synonym">Neptunus trituberculatus</name>
    <dbReference type="NCBI Taxonomy" id="210409"/>
    <lineage>
        <taxon>Eukaryota</taxon>
        <taxon>Metazoa</taxon>
        <taxon>Ecdysozoa</taxon>
        <taxon>Arthropoda</taxon>
        <taxon>Crustacea</taxon>
        <taxon>Multicrustacea</taxon>
        <taxon>Malacostraca</taxon>
        <taxon>Eumalacostraca</taxon>
        <taxon>Eucarida</taxon>
        <taxon>Decapoda</taxon>
        <taxon>Pleocyemata</taxon>
        <taxon>Brachyura</taxon>
        <taxon>Eubrachyura</taxon>
        <taxon>Portunoidea</taxon>
        <taxon>Portunidae</taxon>
        <taxon>Portuninae</taxon>
        <taxon>Portunus</taxon>
    </lineage>
</organism>
<dbReference type="Proteomes" id="UP000324222">
    <property type="component" value="Unassembled WGS sequence"/>
</dbReference>
<dbReference type="AlphaFoldDB" id="A0A5B7JF97"/>
<evidence type="ECO:0000313" key="2">
    <source>
        <dbReference type="EMBL" id="MPC93529.1"/>
    </source>
</evidence>
<evidence type="ECO:0000256" key="1">
    <source>
        <dbReference type="SAM" id="MobiDB-lite"/>
    </source>
</evidence>
<sequence>MSPPDKLPKILPKQHFTAKFSEGSFTVSKVVRRPAIKPATGERVAGAPPERPPGRPLGRPPINRGEKVARAPIRPTTHNRAGDKVGARLGAGALSNGVSGAAVMVVHGKGVKFHQHHYHHFLEYHI</sequence>
<proteinExistence type="predicted"/>
<comment type="caution">
    <text evidence="2">The sequence shown here is derived from an EMBL/GenBank/DDBJ whole genome shotgun (WGS) entry which is preliminary data.</text>
</comment>